<keyword evidence="5" id="KW-1133">Transmembrane helix</keyword>
<organism evidence="8 9">
    <name type="scientific">Lederbergia citrea</name>
    <dbReference type="NCBI Taxonomy" id="2833581"/>
    <lineage>
        <taxon>Bacteria</taxon>
        <taxon>Bacillati</taxon>
        <taxon>Bacillota</taxon>
        <taxon>Bacilli</taxon>
        <taxon>Bacillales</taxon>
        <taxon>Bacillaceae</taxon>
        <taxon>Lederbergia</taxon>
    </lineage>
</organism>
<dbReference type="GO" id="GO:0005886">
    <property type="term" value="C:plasma membrane"/>
    <property type="evidence" value="ECO:0007669"/>
    <property type="project" value="UniProtKB-SubCell"/>
</dbReference>
<evidence type="ECO:0000313" key="8">
    <source>
        <dbReference type="EMBL" id="MBS4222058.1"/>
    </source>
</evidence>
<keyword evidence="9" id="KW-1185">Reference proteome</keyword>
<dbReference type="Pfam" id="PF04239">
    <property type="entry name" value="DUF421"/>
    <property type="match status" value="1"/>
</dbReference>
<dbReference type="AlphaFoldDB" id="A0A942Z218"/>
<dbReference type="EMBL" id="JAGYPN010000001">
    <property type="protein sequence ID" value="MBS4222058.1"/>
    <property type="molecule type" value="Genomic_DNA"/>
</dbReference>
<reference evidence="8 9" key="1">
    <citation type="submission" date="2021-05" db="EMBL/GenBank/DDBJ databases">
        <title>Novel Bacillus species.</title>
        <authorList>
            <person name="Liu G."/>
        </authorList>
    </citation>
    <scope>NUCLEOTIDE SEQUENCE [LARGE SCALE GENOMIC DNA]</scope>
    <source>
        <strain evidence="8 9">FJAT-49682</strain>
    </source>
</reference>
<dbReference type="PANTHER" id="PTHR34582:SF2">
    <property type="entry name" value="UPF0702 TRANSMEMBRANE PROTEIN YDFR"/>
    <property type="match status" value="1"/>
</dbReference>
<dbReference type="Gene3D" id="3.30.240.20">
    <property type="entry name" value="bsu07140 like domains"/>
    <property type="match status" value="1"/>
</dbReference>
<keyword evidence="4" id="KW-0812">Transmembrane</keyword>
<proteinExistence type="inferred from homology"/>
<sequence>MASWLRWIIGQPILIIEDGKIIPKNLKRARMTEDDLKMQLRMQKIADITKVKHATFEVSGYMGIELYPEHAQVTKKEFDSLKQAIDLIAKKLDIEPQALPSSNKTNKNLFQQIEKIHQNETQNNKQ</sequence>
<comment type="similarity">
    <text evidence="2">Belongs to the UPF0702 family.</text>
</comment>
<dbReference type="InterPro" id="IPR023090">
    <property type="entry name" value="UPF0702_alpha/beta_dom_sf"/>
</dbReference>
<name>A0A942Z218_9BACI</name>
<evidence type="ECO:0000256" key="4">
    <source>
        <dbReference type="ARBA" id="ARBA00022692"/>
    </source>
</evidence>
<comment type="subcellular location">
    <subcellularLocation>
        <location evidence="1">Cell membrane</location>
        <topology evidence="1">Multi-pass membrane protein</topology>
    </subcellularLocation>
</comment>
<evidence type="ECO:0000256" key="5">
    <source>
        <dbReference type="ARBA" id="ARBA00022989"/>
    </source>
</evidence>
<feature type="domain" description="YetF C-terminal" evidence="7">
    <location>
        <begin position="6"/>
        <end position="122"/>
    </location>
</feature>
<evidence type="ECO:0000256" key="2">
    <source>
        <dbReference type="ARBA" id="ARBA00006448"/>
    </source>
</evidence>
<keyword evidence="3" id="KW-1003">Cell membrane</keyword>
<dbReference type="InterPro" id="IPR007353">
    <property type="entry name" value="DUF421"/>
</dbReference>
<evidence type="ECO:0000259" key="7">
    <source>
        <dbReference type="Pfam" id="PF04239"/>
    </source>
</evidence>
<evidence type="ECO:0000256" key="6">
    <source>
        <dbReference type="ARBA" id="ARBA00023136"/>
    </source>
</evidence>
<dbReference type="PANTHER" id="PTHR34582">
    <property type="entry name" value="UPF0702 TRANSMEMBRANE PROTEIN YCAP"/>
    <property type="match status" value="1"/>
</dbReference>
<protein>
    <submittedName>
        <fullName evidence="8">DUF421 domain-containing protein</fullName>
    </submittedName>
</protein>
<evidence type="ECO:0000313" key="9">
    <source>
        <dbReference type="Proteomes" id="UP000676456"/>
    </source>
</evidence>
<gene>
    <name evidence="8" type="ORF">KHA91_04725</name>
</gene>
<comment type="caution">
    <text evidence="8">The sequence shown here is derived from an EMBL/GenBank/DDBJ whole genome shotgun (WGS) entry which is preliminary data.</text>
</comment>
<accession>A0A942Z218</accession>
<dbReference type="RefSeq" id="WP_213097030.1">
    <property type="nucleotide sequence ID" value="NZ_JAGYPN010000001.1"/>
</dbReference>
<keyword evidence="6" id="KW-0472">Membrane</keyword>
<dbReference type="Proteomes" id="UP000676456">
    <property type="component" value="Unassembled WGS sequence"/>
</dbReference>
<evidence type="ECO:0000256" key="3">
    <source>
        <dbReference type="ARBA" id="ARBA00022475"/>
    </source>
</evidence>
<evidence type="ECO:0000256" key="1">
    <source>
        <dbReference type="ARBA" id="ARBA00004651"/>
    </source>
</evidence>